<dbReference type="AlphaFoldDB" id="A0A3Q8X679"/>
<reference evidence="3" key="1">
    <citation type="submission" date="2018-12" db="EMBL/GenBank/DDBJ databases">
        <title>Genome sequence of Peanibacillus sp.</title>
        <authorList>
            <person name="Subramani G."/>
            <person name="Srinivasan S."/>
            <person name="Kim M.K."/>
        </authorList>
    </citation>
    <scope>NUCLEOTIDE SEQUENCE [LARGE SCALE GENOMIC DNA]</scope>
    <source>
        <strain evidence="3">18JY67-1</strain>
    </source>
</reference>
<proteinExistence type="predicted"/>
<dbReference type="RefSeq" id="WP_126017009.1">
    <property type="nucleotide sequence ID" value="NZ_CP034437.1"/>
</dbReference>
<evidence type="ECO:0000313" key="3">
    <source>
        <dbReference type="Proteomes" id="UP000272528"/>
    </source>
</evidence>
<dbReference type="KEGG" id="palb:EJC50_17720"/>
<evidence type="ECO:0000313" key="2">
    <source>
        <dbReference type="EMBL" id="AZN41302.1"/>
    </source>
</evidence>
<protein>
    <submittedName>
        <fullName evidence="2">Uncharacterized protein</fullName>
    </submittedName>
</protein>
<gene>
    <name evidence="2" type="ORF">EJC50_17720</name>
</gene>
<sequence length="75" mass="8593">MIWIAFLVAAGAVIYEYPRLRRARQFKELTVFTIIIVCGLMLSIALKKHLPIPNPLDFITAVYKPMSRVLLSVFN</sequence>
<evidence type="ECO:0000256" key="1">
    <source>
        <dbReference type="SAM" id="Phobius"/>
    </source>
</evidence>
<keyword evidence="1" id="KW-1133">Transmembrane helix</keyword>
<dbReference type="OrthoDB" id="2440830at2"/>
<keyword evidence="1" id="KW-0472">Membrane</keyword>
<keyword evidence="3" id="KW-1185">Reference proteome</keyword>
<accession>A0A3Q8X679</accession>
<name>A0A3Q8X679_9BACL</name>
<keyword evidence="1" id="KW-0812">Transmembrane</keyword>
<dbReference type="EMBL" id="CP034437">
    <property type="protein sequence ID" value="AZN41302.1"/>
    <property type="molecule type" value="Genomic_DNA"/>
</dbReference>
<dbReference type="Proteomes" id="UP000272528">
    <property type="component" value="Chromosome"/>
</dbReference>
<feature type="transmembrane region" description="Helical" evidence="1">
    <location>
        <begin position="29"/>
        <end position="46"/>
    </location>
</feature>
<organism evidence="2 3">
    <name type="scientific">Paenibacillus albus</name>
    <dbReference type="NCBI Taxonomy" id="2495582"/>
    <lineage>
        <taxon>Bacteria</taxon>
        <taxon>Bacillati</taxon>
        <taxon>Bacillota</taxon>
        <taxon>Bacilli</taxon>
        <taxon>Bacillales</taxon>
        <taxon>Paenibacillaceae</taxon>
        <taxon>Paenibacillus</taxon>
    </lineage>
</organism>